<evidence type="ECO:0000313" key="4">
    <source>
        <dbReference type="WBParaSite" id="EVEC_0000590101-mRNA-1"/>
    </source>
</evidence>
<dbReference type="InterPro" id="IPR036610">
    <property type="entry name" value="PEBP-like_sf"/>
</dbReference>
<dbReference type="InterPro" id="IPR001858">
    <property type="entry name" value="Phosphatidylethanolamine-bd_CS"/>
</dbReference>
<dbReference type="Proteomes" id="UP000274131">
    <property type="component" value="Unassembled WGS sequence"/>
</dbReference>
<sequence>MSVAEAFKKHGVVPDVVPHPPSKLVKAVYDSGVEANCGNVLTPTQVQNSPKVTWEAEPNSLYTLILTDPDAPSRTNPKFREWHHWLIVNVPGNDISKGDVLSGYISSAPPEKSGLHRYVYLVYKQPGKIEDKEHGHLKSTSAAKRGGWKAAAFAKKHNLGDPVAGNFYQAEYDDYVPKVYAKLVD</sequence>
<dbReference type="AlphaFoldDB" id="A0A0N4V6L2"/>
<keyword evidence="3" id="KW-1185">Reference proteome</keyword>
<gene>
    <name evidence="2" type="ORF">EVEC_LOCUS5512</name>
</gene>
<organism evidence="4">
    <name type="scientific">Enterobius vermicularis</name>
    <name type="common">Human pinworm</name>
    <dbReference type="NCBI Taxonomy" id="51028"/>
    <lineage>
        <taxon>Eukaryota</taxon>
        <taxon>Metazoa</taxon>
        <taxon>Ecdysozoa</taxon>
        <taxon>Nematoda</taxon>
        <taxon>Chromadorea</taxon>
        <taxon>Rhabditida</taxon>
        <taxon>Spirurina</taxon>
        <taxon>Oxyuridomorpha</taxon>
        <taxon>Oxyuroidea</taxon>
        <taxon>Oxyuridae</taxon>
        <taxon>Enterobius</taxon>
    </lineage>
</organism>
<comment type="similarity">
    <text evidence="1">Belongs to the phosphatidylethanolamine-binding protein family.</text>
</comment>
<name>A0A0N4V6L2_ENTVE</name>
<dbReference type="InterPro" id="IPR008914">
    <property type="entry name" value="PEBP"/>
</dbReference>
<dbReference type="WBParaSite" id="EVEC_0000590101-mRNA-1">
    <property type="protein sequence ID" value="EVEC_0000590101-mRNA-1"/>
    <property type="gene ID" value="EVEC_0000590101"/>
</dbReference>
<dbReference type="SUPFAM" id="SSF49777">
    <property type="entry name" value="PEBP-like"/>
    <property type="match status" value="1"/>
</dbReference>
<dbReference type="Gene3D" id="3.90.280.10">
    <property type="entry name" value="PEBP-like"/>
    <property type="match status" value="1"/>
</dbReference>
<dbReference type="FunFam" id="3.90.280.10:FF:000006">
    <property type="entry name" value="protein D3"/>
    <property type="match status" value="1"/>
</dbReference>
<protein>
    <submittedName>
        <fullName evidence="4">Phosphatidylethanolamine-binding protein</fullName>
    </submittedName>
</protein>
<dbReference type="InterPro" id="IPR035810">
    <property type="entry name" value="PEBP_euk"/>
</dbReference>
<reference evidence="4" key="1">
    <citation type="submission" date="2017-02" db="UniProtKB">
        <authorList>
            <consortium name="WormBaseParasite"/>
        </authorList>
    </citation>
    <scope>IDENTIFICATION</scope>
</reference>
<dbReference type="Pfam" id="PF01161">
    <property type="entry name" value="PBP"/>
    <property type="match status" value="1"/>
</dbReference>
<evidence type="ECO:0000313" key="2">
    <source>
        <dbReference type="EMBL" id="VDD90761.1"/>
    </source>
</evidence>
<dbReference type="CDD" id="cd00866">
    <property type="entry name" value="PEBP_euk"/>
    <property type="match status" value="1"/>
</dbReference>
<dbReference type="PANTHER" id="PTHR11362">
    <property type="entry name" value="PHOSPHATIDYLETHANOLAMINE-BINDING PROTEIN"/>
    <property type="match status" value="1"/>
</dbReference>
<accession>A0A0N4V6L2</accession>
<evidence type="ECO:0000256" key="1">
    <source>
        <dbReference type="ARBA" id="ARBA00007091"/>
    </source>
</evidence>
<dbReference type="STRING" id="51028.A0A0N4V6L2"/>
<dbReference type="PROSITE" id="PS01220">
    <property type="entry name" value="PBP"/>
    <property type="match status" value="1"/>
</dbReference>
<proteinExistence type="inferred from homology"/>
<dbReference type="EMBL" id="UXUI01008188">
    <property type="protein sequence ID" value="VDD90761.1"/>
    <property type="molecule type" value="Genomic_DNA"/>
</dbReference>
<evidence type="ECO:0000313" key="3">
    <source>
        <dbReference type="Proteomes" id="UP000274131"/>
    </source>
</evidence>
<dbReference type="OrthoDB" id="2506647at2759"/>
<dbReference type="PANTHER" id="PTHR11362:SF82">
    <property type="entry name" value="PHOSPHATIDYLETHANOLAMINE-BINDING PROTEIN 4"/>
    <property type="match status" value="1"/>
</dbReference>
<reference evidence="2 3" key="2">
    <citation type="submission" date="2018-10" db="EMBL/GenBank/DDBJ databases">
        <authorList>
            <consortium name="Pathogen Informatics"/>
        </authorList>
    </citation>
    <scope>NUCLEOTIDE SEQUENCE [LARGE SCALE GENOMIC DNA]</scope>
</reference>